<dbReference type="InterPro" id="IPR002372">
    <property type="entry name" value="PQQ_rpt_dom"/>
</dbReference>
<dbReference type="Gene3D" id="2.130.10.10">
    <property type="entry name" value="YVTN repeat-like/Quinoprotein amine dehydrogenase"/>
    <property type="match status" value="1"/>
</dbReference>
<dbReference type="Proteomes" id="UP000649617">
    <property type="component" value="Unassembled WGS sequence"/>
</dbReference>
<evidence type="ECO:0000313" key="3">
    <source>
        <dbReference type="Proteomes" id="UP000649617"/>
    </source>
</evidence>
<comment type="caution">
    <text evidence="2">The sequence shown here is derived from an EMBL/GenBank/DDBJ whole genome shotgun (WGS) entry which is preliminary data.</text>
</comment>
<dbReference type="InterPro" id="IPR015943">
    <property type="entry name" value="WD40/YVTN_repeat-like_dom_sf"/>
</dbReference>
<accession>A0A812W6R4</accession>
<dbReference type="InterPro" id="IPR011047">
    <property type="entry name" value="Quinoprotein_ADH-like_sf"/>
</dbReference>
<dbReference type="EMBL" id="CAJNIZ010043857">
    <property type="protein sequence ID" value="CAE7670774.1"/>
    <property type="molecule type" value="Genomic_DNA"/>
</dbReference>
<proteinExistence type="predicted"/>
<name>A0A812W6R4_SYMPI</name>
<dbReference type="Pfam" id="PF13360">
    <property type="entry name" value="PQQ_2"/>
    <property type="match status" value="1"/>
</dbReference>
<dbReference type="AlphaFoldDB" id="A0A812W6R4"/>
<sequence length="201" mass="21746">MVASGPVIDTEKNLHLMTVQGLWKFSSSGEVLWHYEPPGRSDNQPFLLGDTLLGSSTSGHAFAVDRRSGEEIWSKRVAERAGGDTAHPAALDNFFVFASSKWEGSKEALPGGNTKIFGMAAATGEQLWEYNSDFVVWNLTPLFPEDDTVVYMSGEGHVFRLGLQNGTLIWKTVIANMSGTFSDGGAVLGPNKIIYTCSNPG</sequence>
<evidence type="ECO:0000259" key="1">
    <source>
        <dbReference type="Pfam" id="PF13360"/>
    </source>
</evidence>
<organism evidence="2 3">
    <name type="scientific">Symbiodinium pilosum</name>
    <name type="common">Dinoflagellate</name>
    <dbReference type="NCBI Taxonomy" id="2952"/>
    <lineage>
        <taxon>Eukaryota</taxon>
        <taxon>Sar</taxon>
        <taxon>Alveolata</taxon>
        <taxon>Dinophyceae</taxon>
        <taxon>Suessiales</taxon>
        <taxon>Symbiodiniaceae</taxon>
        <taxon>Symbiodinium</taxon>
    </lineage>
</organism>
<dbReference type="OrthoDB" id="407257at2759"/>
<evidence type="ECO:0000313" key="2">
    <source>
        <dbReference type="EMBL" id="CAE7670774.1"/>
    </source>
</evidence>
<feature type="domain" description="Pyrrolo-quinoline quinone repeat" evidence="1">
    <location>
        <begin position="21"/>
        <end position="171"/>
    </location>
</feature>
<dbReference type="PANTHER" id="PTHR34512">
    <property type="entry name" value="CELL SURFACE PROTEIN"/>
    <property type="match status" value="1"/>
</dbReference>
<reference evidence="2" key="1">
    <citation type="submission" date="2021-02" db="EMBL/GenBank/DDBJ databases">
        <authorList>
            <person name="Dougan E. K."/>
            <person name="Rhodes N."/>
            <person name="Thang M."/>
            <person name="Chan C."/>
        </authorList>
    </citation>
    <scope>NUCLEOTIDE SEQUENCE</scope>
</reference>
<keyword evidence="3" id="KW-1185">Reference proteome</keyword>
<dbReference type="PANTHER" id="PTHR34512:SF30">
    <property type="entry name" value="OUTER MEMBRANE PROTEIN ASSEMBLY FACTOR BAMB"/>
    <property type="match status" value="1"/>
</dbReference>
<dbReference type="SUPFAM" id="SSF50998">
    <property type="entry name" value="Quinoprotein alcohol dehydrogenase-like"/>
    <property type="match status" value="1"/>
</dbReference>
<protein>
    <submittedName>
        <fullName evidence="2">BamB protein</fullName>
    </submittedName>
</protein>
<gene>
    <name evidence="2" type="primary">bamB</name>
    <name evidence="2" type="ORF">SPIL2461_LOCUS18490</name>
</gene>